<dbReference type="EMBL" id="ML119718">
    <property type="protein sequence ID" value="RPA77946.1"/>
    <property type="molecule type" value="Genomic_DNA"/>
</dbReference>
<dbReference type="InterPro" id="IPR036871">
    <property type="entry name" value="PX_dom_sf"/>
</dbReference>
<evidence type="ECO:0000259" key="2">
    <source>
        <dbReference type="PROSITE" id="PS50195"/>
    </source>
</evidence>
<reference evidence="3 4" key="1">
    <citation type="journal article" date="2018" name="Nat. Ecol. Evol.">
        <title>Pezizomycetes genomes reveal the molecular basis of ectomycorrhizal truffle lifestyle.</title>
        <authorList>
            <person name="Murat C."/>
            <person name="Payen T."/>
            <person name="Noel B."/>
            <person name="Kuo A."/>
            <person name="Morin E."/>
            <person name="Chen J."/>
            <person name="Kohler A."/>
            <person name="Krizsan K."/>
            <person name="Balestrini R."/>
            <person name="Da Silva C."/>
            <person name="Montanini B."/>
            <person name="Hainaut M."/>
            <person name="Levati E."/>
            <person name="Barry K.W."/>
            <person name="Belfiori B."/>
            <person name="Cichocki N."/>
            <person name="Clum A."/>
            <person name="Dockter R.B."/>
            <person name="Fauchery L."/>
            <person name="Guy J."/>
            <person name="Iotti M."/>
            <person name="Le Tacon F."/>
            <person name="Lindquist E.A."/>
            <person name="Lipzen A."/>
            <person name="Malagnac F."/>
            <person name="Mello A."/>
            <person name="Molinier V."/>
            <person name="Miyauchi S."/>
            <person name="Poulain J."/>
            <person name="Riccioni C."/>
            <person name="Rubini A."/>
            <person name="Sitrit Y."/>
            <person name="Splivallo R."/>
            <person name="Traeger S."/>
            <person name="Wang M."/>
            <person name="Zifcakova L."/>
            <person name="Wipf D."/>
            <person name="Zambonelli A."/>
            <person name="Paolocci F."/>
            <person name="Nowrousian M."/>
            <person name="Ottonello S."/>
            <person name="Baldrian P."/>
            <person name="Spatafora J.W."/>
            <person name="Henrissat B."/>
            <person name="Nagy L.G."/>
            <person name="Aury J.M."/>
            <person name="Wincker P."/>
            <person name="Grigoriev I.V."/>
            <person name="Bonfante P."/>
            <person name="Martin F.M."/>
        </authorList>
    </citation>
    <scope>NUCLEOTIDE SEQUENCE [LARGE SCALE GENOMIC DNA]</scope>
    <source>
        <strain evidence="3 4">RN42</strain>
    </source>
</reference>
<feature type="domain" description="PX" evidence="2">
    <location>
        <begin position="240"/>
        <end position="395"/>
    </location>
</feature>
<feature type="compositionally biased region" description="Low complexity" evidence="1">
    <location>
        <begin position="327"/>
        <end position="338"/>
    </location>
</feature>
<protein>
    <recommendedName>
        <fullName evidence="2">PX domain-containing protein</fullName>
    </recommendedName>
</protein>
<dbReference type="AlphaFoldDB" id="A0A3N4HXX2"/>
<evidence type="ECO:0000313" key="4">
    <source>
        <dbReference type="Proteomes" id="UP000275078"/>
    </source>
</evidence>
<feature type="region of interest" description="Disordered" evidence="1">
    <location>
        <begin position="30"/>
        <end position="69"/>
    </location>
</feature>
<dbReference type="GO" id="GO:0035091">
    <property type="term" value="F:phosphatidylinositol binding"/>
    <property type="evidence" value="ECO:0007669"/>
    <property type="project" value="InterPro"/>
</dbReference>
<feature type="compositionally biased region" description="Basic and acidic residues" evidence="1">
    <location>
        <begin position="54"/>
        <end position="69"/>
    </location>
</feature>
<dbReference type="PANTHER" id="PTHR47185:SF1">
    <property type="entry name" value="PX DOMAIN-CONTAINING PROTEIN YPR097W"/>
    <property type="match status" value="1"/>
</dbReference>
<dbReference type="Pfam" id="PF00787">
    <property type="entry name" value="PX"/>
    <property type="match status" value="1"/>
</dbReference>
<evidence type="ECO:0000256" key="1">
    <source>
        <dbReference type="SAM" id="MobiDB-lite"/>
    </source>
</evidence>
<organism evidence="3 4">
    <name type="scientific">Ascobolus immersus RN42</name>
    <dbReference type="NCBI Taxonomy" id="1160509"/>
    <lineage>
        <taxon>Eukaryota</taxon>
        <taxon>Fungi</taxon>
        <taxon>Dikarya</taxon>
        <taxon>Ascomycota</taxon>
        <taxon>Pezizomycotina</taxon>
        <taxon>Pezizomycetes</taxon>
        <taxon>Pezizales</taxon>
        <taxon>Ascobolaceae</taxon>
        <taxon>Ascobolus</taxon>
    </lineage>
</organism>
<dbReference type="InterPro" id="IPR024554">
    <property type="entry name" value="LEC1-like_C"/>
</dbReference>
<dbReference type="InterPro" id="IPR047168">
    <property type="entry name" value="LEC1-like"/>
</dbReference>
<feature type="compositionally biased region" description="Basic residues" evidence="1">
    <location>
        <begin position="904"/>
        <end position="915"/>
    </location>
</feature>
<dbReference type="InterPro" id="IPR001683">
    <property type="entry name" value="PX_dom"/>
</dbReference>
<dbReference type="Gene3D" id="3.30.1520.10">
    <property type="entry name" value="Phox-like domain"/>
    <property type="match status" value="1"/>
</dbReference>
<feature type="compositionally biased region" description="Acidic residues" evidence="1">
    <location>
        <begin position="881"/>
        <end position="899"/>
    </location>
</feature>
<accession>A0A3N4HXX2</accession>
<dbReference type="CDD" id="cd06869">
    <property type="entry name" value="PX_UP2_fungi"/>
    <property type="match status" value="1"/>
</dbReference>
<sequence>MTLQRTGTDPDVWHNSLEEQVTEAPVAVAAPPVPLPSQPAPLTIRPGTGRARTGTKDSTRSRQPRETHGKWPVLTGKEEHYLKRELISQQVHFEIAELNSPTALQRFGAPFRSPLGEVAPVDSELPILRYIFVNHIRNFPFLDQAREKDFWQDRLQVFLESFANKHISSSEDRAEETKRRKLAQKATKLVELMINSGVTTSSGYEERVTFKEIEVVERGADENGLLMNVPEGNVLNGWDVNVVAVRQTSIKRNIRYHTHAEFLIRSKREGHPDVIVGRRYGEFSKLHQDLRAELPGKVLPSLPRKVKESLEAVTSQFEGYEENDADSISSESSSSGGSADLKGRNSIERRSANVILYRENQRILFRAFLRALLVDKQIAASNALTRFLTTDPVTLNAEEMLDVKRRREMDELRVQEQQKFYEVARQRARELDRYMEGFRRDIVENHGLTNLFAEIRKADRLQDLSENYRKFAEWMRIEVAATIYHIFLAEDNSPELFTQLKRIHSLIPYTVLKNIIRLTNPAAVMSSVLDLFLARPLGSRSLMERVLTLALQDGMRQLQKTIDTLEAKIADPFFTNRIKAFVNADEPIKQHIRLEAEQTQVDLLVAIVQNEELGPPPEPKQIEKIFNAYVAWNCAVENESALNQSETTVLTAEQVDEELKSGVHFFSYLKQYIKLVTRMRDKDMMQKTISEPVTLQLFRDLFTIFYDPLVRVYKSANVYGSITDFSNFMDDMIAVIEKIQKQNLTHDPNQTVQAFIDLCARHEDNFYKFVHEVHIHDNGLFDKLMGWLEGILDFLRTGPAGGGKLDMNALFFEAVDAGTVDYNKVREEVHSLIEWHKAKKRWHEGKTRQKMGGNGWQDAQPENVFKASDFGIGDGDLEDLNASDESDYDDEEEDNDDPIEAERKRRSIHKEHLRARAGLPEKPVISEIAKLNAQFLPRLRRVLAG</sequence>
<proteinExistence type="predicted"/>
<dbReference type="Pfam" id="PF12825">
    <property type="entry name" value="DUF3818"/>
    <property type="match status" value="1"/>
</dbReference>
<evidence type="ECO:0000313" key="3">
    <source>
        <dbReference type="EMBL" id="RPA77946.1"/>
    </source>
</evidence>
<dbReference type="Pfam" id="PF12828">
    <property type="entry name" value="PXB"/>
    <property type="match status" value="1"/>
</dbReference>
<dbReference type="OrthoDB" id="2117459at2759"/>
<name>A0A3N4HXX2_ASCIM</name>
<dbReference type="PANTHER" id="PTHR47185">
    <property type="entry name" value="PX DOMAIN-CONTAINING PROTEIN YPR097W"/>
    <property type="match status" value="1"/>
</dbReference>
<gene>
    <name evidence="3" type="ORF">BJ508DRAFT_212411</name>
</gene>
<dbReference type="SMART" id="SM00312">
    <property type="entry name" value="PX"/>
    <property type="match status" value="1"/>
</dbReference>
<dbReference type="PROSITE" id="PS50195">
    <property type="entry name" value="PX"/>
    <property type="match status" value="1"/>
</dbReference>
<feature type="region of interest" description="Disordered" evidence="1">
    <location>
        <begin position="881"/>
        <end position="917"/>
    </location>
</feature>
<dbReference type="STRING" id="1160509.A0A3N4HXX2"/>
<dbReference type="SUPFAM" id="SSF64268">
    <property type="entry name" value="PX domain"/>
    <property type="match status" value="1"/>
</dbReference>
<feature type="region of interest" description="Disordered" evidence="1">
    <location>
        <begin position="321"/>
        <end position="343"/>
    </location>
</feature>
<keyword evidence="4" id="KW-1185">Reference proteome</keyword>
<dbReference type="InterPro" id="IPR024555">
    <property type="entry name" value="PX-associated"/>
</dbReference>
<dbReference type="Proteomes" id="UP000275078">
    <property type="component" value="Unassembled WGS sequence"/>
</dbReference>